<evidence type="ECO:0000313" key="1">
    <source>
        <dbReference type="EMBL" id="POZ85383.1"/>
    </source>
</evidence>
<protein>
    <submittedName>
        <fullName evidence="1">Uncharacterized protein</fullName>
    </submittedName>
</protein>
<sequence length="97" mass="10969">MCGKRERHSHGRVIREIRHALQPIETLPRMLNAEWRGARKSLVRCGPAAAGQRTAQPIVATNPDEFNRPESILRLPGESDRIIGSRRAALHIKMNRS</sequence>
<accession>A0A2S5E1V4</accession>
<name>A0A2S5E1V4_9BURK</name>
<proteinExistence type="predicted"/>
<gene>
    <name evidence="1" type="ORF">C3743_02130</name>
</gene>
<dbReference type="Proteomes" id="UP000238655">
    <property type="component" value="Chromosome 2"/>
</dbReference>
<organism evidence="1 2">
    <name type="scientific">Burkholderia contaminans</name>
    <dbReference type="NCBI Taxonomy" id="488447"/>
    <lineage>
        <taxon>Bacteria</taxon>
        <taxon>Pseudomonadati</taxon>
        <taxon>Pseudomonadota</taxon>
        <taxon>Betaproteobacteria</taxon>
        <taxon>Burkholderiales</taxon>
        <taxon>Burkholderiaceae</taxon>
        <taxon>Burkholderia</taxon>
        <taxon>Burkholderia cepacia complex</taxon>
    </lineage>
</organism>
<reference evidence="1 2" key="1">
    <citation type="submission" date="2018-01" db="EMBL/GenBank/DDBJ databases">
        <title>Successful Treatment of Persistent Burkholderia cepacia Bacteremia with Ceftazidime-Avibactam.</title>
        <authorList>
            <person name="Tamma P."/>
            <person name="Fan Y."/>
            <person name="Bergman Y."/>
            <person name="Sick-Samuels A."/>
            <person name="Hsu A."/>
            <person name="Timp W."/>
            <person name="Simner P."/>
        </authorList>
    </citation>
    <scope>NUCLEOTIDE SEQUENCE [LARGE SCALE GENOMIC DNA]</scope>
    <source>
        <strain evidence="1 2">170816</strain>
    </source>
</reference>
<dbReference type="AlphaFoldDB" id="A0A2S5E1V4"/>
<dbReference type="EMBL" id="PQVP01000001">
    <property type="protein sequence ID" value="POZ85383.1"/>
    <property type="molecule type" value="Genomic_DNA"/>
</dbReference>
<comment type="caution">
    <text evidence="1">The sequence shown here is derived from an EMBL/GenBank/DDBJ whole genome shotgun (WGS) entry which is preliminary data.</text>
</comment>
<evidence type="ECO:0000313" key="2">
    <source>
        <dbReference type="Proteomes" id="UP000238655"/>
    </source>
</evidence>